<dbReference type="GO" id="GO:0005886">
    <property type="term" value="C:plasma membrane"/>
    <property type="evidence" value="ECO:0007669"/>
    <property type="project" value="UniProtKB-SubCell"/>
</dbReference>
<dbReference type="CDD" id="cd14345">
    <property type="entry name" value="UBA_UBXD7"/>
    <property type="match status" value="1"/>
</dbReference>
<dbReference type="InterPro" id="IPR036249">
    <property type="entry name" value="Thioredoxin-like_sf"/>
</dbReference>
<name>A0A8X7X5E6_POLSE</name>
<dbReference type="Pfam" id="PF04547">
    <property type="entry name" value="Anoctamin"/>
    <property type="match status" value="1"/>
</dbReference>
<feature type="transmembrane region" description="Helical" evidence="9">
    <location>
        <begin position="413"/>
        <end position="436"/>
    </location>
</feature>
<sequence>MQRRKAPADDSTTLIVDKPDSEGYYGSLDSKDDIFVLEEINKPQENEKSSKGMTNSNVFSDGITRIDFVLVWEVDLKEKAKEKDLDERTRQSTFETHEKWRLNFLKKLRKSGIRIEKHIVEKEKTEIHYILLNAPWSILCYYAEELSIRVPLQVVPHHASNWSENILNKISIPNIMYQDVPNPPLDFYTCQFRVSKLRRFLGSDHQETFFKSTQRHQILYEILARTPYGSLKRGEVGIDRLISENVFNAAYPLHDGPYQLPSGEFEAKSLNLRQILYQYWGRWKCWKKYQPLDHIRQYFGEKIALYFAWLGFYTGWLLPAAVVGTLVFIFGIFLMLTDIPAEEVCESGDKYIMCPLCNICGYWNLSSICTTFKERPRPEFTAMAPMTMRNPVTGAEEPYFPERNRMNRTITGCMVIIIMVTVVLMFLIAIILYRTILGIIIYKSKNDFFVSWAGRIASITGSVLNLLVIMLLSKLYTSLAHVLTRWEMHRTQTKYENAFILKVFIFQFINFYSSPIYIAFFKGRFIGYPGHYYTLFGIRNEDCGAGGCLIELAQELLIIMGGKQVINNVQEFVVPKLKGWWQKQKMKTRKGGETSDVYFQPWEADYQLLVCEGLFDEYLEMVLQFGFITIFVAACPIAPLFALLNNWVEIRLDAQKFVCEYRRPVVERAQSIGIWFQILEVITYLAVISNAFLIAFTSDFLPRLYYRYNNKGGLHGYINFTLAYASQEHVMCRYREYRDLNGNHSPTFFNLLAIRLGFVIIFEHVVFFIGRMIDLLVPDIPEEVEIKVKREHYMAKEALAENQLEEEKQALEEKERQASEEYIQKLLAEEEERRREERCIEEELQLKNDEKLAYLLSEELVLISIAIAFFKFCSASRDQQKCKEVRKEGATESVGTHMLEACNNNLEMAVTMFLDGGGIAEEPSTSSAGTSVSRAVPSEDEVRAPIPQKQEILVEPEPLFGVRQEQELRNGGTVDKKLSTLADLFRPPIDLMHKGSFETAKECGQMENKWLMINIQNVQDFSCQCLNRDVWSNEAVKTIIREHFVFWQVYHDSEEGQRYIQFYKLNEFPYISILDPRTGQKLVEWHQLDVNSFLEQVTGFLTEHGQLDGLSSSPPKKRMRSESLIDASEDSQLEAAIRASLQETHYESSQQNVHSEEESDAEPFSDSEGLISVDGSDDDVLEDHPENLQQDNLLKSKKSVNKEAIHRKEESKKNHLELPCRTESPHNSSVIVNHKLGSPDIAVKPERREQTCYPDVVQDNGPKARLMLRYPDGQREQISLPAQAKLMSLVKHVQSKGYPNERFELVTNFPRRKLSHLDYDITLQEAGLCPQETVFVQERN</sequence>
<dbReference type="Gene3D" id="3.40.30.10">
    <property type="entry name" value="Glutaredoxin"/>
    <property type="match status" value="1"/>
</dbReference>
<gene>
    <name evidence="13" type="primary">Ano7_0</name>
    <name evidence="13" type="ORF">GTO96_0000985</name>
</gene>
<keyword evidence="3" id="KW-1003">Cell membrane</keyword>
<reference evidence="13 14" key="1">
    <citation type="journal article" date="2021" name="Cell">
        <title>Tracing the genetic footprints of vertebrate landing in non-teleost ray-finned fishes.</title>
        <authorList>
            <person name="Bi X."/>
            <person name="Wang K."/>
            <person name="Yang L."/>
            <person name="Pan H."/>
            <person name="Jiang H."/>
            <person name="Wei Q."/>
            <person name="Fang M."/>
            <person name="Yu H."/>
            <person name="Zhu C."/>
            <person name="Cai Y."/>
            <person name="He Y."/>
            <person name="Gan X."/>
            <person name="Zeng H."/>
            <person name="Yu D."/>
            <person name="Zhu Y."/>
            <person name="Jiang H."/>
            <person name="Qiu Q."/>
            <person name="Yang H."/>
            <person name="Zhang Y.E."/>
            <person name="Wang W."/>
            <person name="Zhu M."/>
            <person name="He S."/>
            <person name="Zhang G."/>
        </authorList>
    </citation>
    <scope>NUCLEOTIDE SEQUENCE [LARGE SCALE GENOMIC DNA]</scope>
    <source>
        <strain evidence="13">Bchr_013</strain>
    </source>
</reference>
<dbReference type="SUPFAM" id="SSF54236">
    <property type="entry name" value="Ubiquitin-like"/>
    <property type="match status" value="1"/>
</dbReference>
<dbReference type="FunFam" id="3.40.30.10:FF:000079">
    <property type="entry name" value="UBX domain-containing protein 7"/>
    <property type="match status" value="1"/>
</dbReference>
<evidence type="ECO:0000256" key="6">
    <source>
        <dbReference type="ARBA" id="ARBA00022989"/>
    </source>
</evidence>
<feature type="region of interest" description="Disordered" evidence="11">
    <location>
        <begin position="921"/>
        <end position="941"/>
    </location>
</feature>
<dbReference type="EMBL" id="JAATIS010004040">
    <property type="protein sequence ID" value="KAG2462738.1"/>
    <property type="molecule type" value="Genomic_DNA"/>
</dbReference>
<feature type="transmembrane region" description="Helical" evidence="9">
    <location>
        <begin position="498"/>
        <end position="520"/>
    </location>
</feature>
<accession>A0A8X7X5E6</accession>
<evidence type="ECO:0000313" key="14">
    <source>
        <dbReference type="Proteomes" id="UP000886611"/>
    </source>
</evidence>
<proteinExistence type="inferred from homology"/>
<evidence type="ECO:0000256" key="11">
    <source>
        <dbReference type="SAM" id="MobiDB-lite"/>
    </source>
</evidence>
<feature type="transmembrane region" description="Helical" evidence="9">
    <location>
        <begin position="306"/>
        <end position="334"/>
    </location>
</feature>
<dbReference type="InterPro" id="IPR032394">
    <property type="entry name" value="Anoct_dimer"/>
</dbReference>
<dbReference type="SMART" id="SM00594">
    <property type="entry name" value="UAS"/>
    <property type="match status" value="1"/>
</dbReference>
<dbReference type="Gene3D" id="3.10.20.90">
    <property type="entry name" value="Phosphatidylinositol 3-kinase Catalytic Subunit, Chain A, domain 1"/>
    <property type="match status" value="1"/>
</dbReference>
<feature type="non-terminal residue" evidence="13">
    <location>
        <position position="1"/>
    </location>
</feature>
<evidence type="ECO:0000256" key="9">
    <source>
        <dbReference type="RuleBase" id="RU280814"/>
    </source>
</evidence>
<dbReference type="CDD" id="cd02958">
    <property type="entry name" value="UAS"/>
    <property type="match status" value="1"/>
</dbReference>
<dbReference type="Pfam" id="PF22566">
    <property type="entry name" value="UBA_8"/>
    <property type="match status" value="1"/>
</dbReference>
<dbReference type="InterPro" id="IPR029071">
    <property type="entry name" value="Ubiquitin-like_domsf"/>
</dbReference>
<protein>
    <recommendedName>
        <fullName evidence="9">Anoctamin</fullName>
    </recommendedName>
</protein>
<comment type="caution">
    <text evidence="9">Lacks conserved residue(s) required for the propagation of feature annotation.</text>
</comment>
<keyword evidence="5 9" id="KW-0812">Transmembrane</keyword>
<dbReference type="InterPro" id="IPR006577">
    <property type="entry name" value="UAS"/>
</dbReference>
<comment type="caution">
    <text evidence="13">The sequence shown here is derived from an EMBL/GenBank/DDBJ whole genome shotgun (WGS) entry which is preliminary data.</text>
</comment>
<comment type="similarity">
    <text evidence="2 9">Belongs to the anoctamin family.</text>
</comment>
<dbReference type="PANTHER" id="PTHR12308:SF22">
    <property type="entry name" value="ANOCTAMIN-7"/>
    <property type="match status" value="1"/>
</dbReference>
<evidence type="ECO:0000256" key="2">
    <source>
        <dbReference type="ARBA" id="ARBA00009671"/>
    </source>
</evidence>
<dbReference type="PROSITE" id="PS50033">
    <property type="entry name" value="UBX"/>
    <property type="match status" value="1"/>
</dbReference>
<dbReference type="GO" id="GO:0005254">
    <property type="term" value="F:chloride channel activity"/>
    <property type="evidence" value="ECO:0007669"/>
    <property type="project" value="TreeGrafter"/>
</dbReference>
<organism evidence="13 14">
    <name type="scientific">Polypterus senegalus</name>
    <name type="common">Senegal bichir</name>
    <dbReference type="NCBI Taxonomy" id="55291"/>
    <lineage>
        <taxon>Eukaryota</taxon>
        <taxon>Metazoa</taxon>
        <taxon>Chordata</taxon>
        <taxon>Craniata</taxon>
        <taxon>Vertebrata</taxon>
        <taxon>Euteleostomi</taxon>
        <taxon>Actinopterygii</taxon>
        <taxon>Polypteriformes</taxon>
        <taxon>Polypteridae</taxon>
        <taxon>Polypterus</taxon>
    </lineage>
</organism>
<dbReference type="InterPro" id="IPR007632">
    <property type="entry name" value="Anoctamin"/>
</dbReference>
<evidence type="ECO:0000256" key="8">
    <source>
        <dbReference type="ARBA" id="ARBA00023180"/>
    </source>
</evidence>
<feature type="transmembrane region" description="Helical" evidence="9">
    <location>
        <begin position="748"/>
        <end position="769"/>
    </location>
</feature>
<feature type="transmembrane region" description="Helical" evidence="9">
    <location>
        <begin position="456"/>
        <end position="477"/>
    </location>
</feature>
<feature type="transmembrane region" description="Helical" evidence="9">
    <location>
        <begin position="622"/>
        <end position="644"/>
    </location>
</feature>
<feature type="transmembrane region" description="Helical" evidence="9">
    <location>
        <begin position="672"/>
        <end position="696"/>
    </location>
</feature>
<dbReference type="InterPro" id="IPR001012">
    <property type="entry name" value="UBX_dom"/>
</dbReference>
<keyword evidence="6 9" id="KW-1133">Transmembrane helix</keyword>
<feature type="compositionally biased region" description="Polar residues" evidence="11">
    <location>
        <begin position="1144"/>
        <end position="1153"/>
    </location>
</feature>
<keyword evidence="7 9" id="KW-0472">Membrane</keyword>
<feature type="non-terminal residue" evidence="13">
    <location>
        <position position="1340"/>
    </location>
</feature>
<evidence type="ECO:0000313" key="13">
    <source>
        <dbReference type="EMBL" id="KAG2462738.1"/>
    </source>
</evidence>
<dbReference type="GO" id="GO:0043130">
    <property type="term" value="F:ubiquitin binding"/>
    <property type="evidence" value="ECO:0007669"/>
    <property type="project" value="UniProtKB-ARBA"/>
</dbReference>
<dbReference type="Proteomes" id="UP000886611">
    <property type="component" value="Unassembled WGS sequence"/>
</dbReference>
<keyword evidence="10" id="KW-0175">Coiled coil</keyword>
<feature type="domain" description="UBX" evidence="12">
    <location>
        <begin position="1259"/>
        <end position="1336"/>
    </location>
</feature>
<keyword evidence="8" id="KW-0325">Glycoprotein</keyword>
<dbReference type="Pfam" id="PF13899">
    <property type="entry name" value="Thioredoxin_7"/>
    <property type="match status" value="1"/>
</dbReference>
<dbReference type="InterPro" id="IPR054109">
    <property type="entry name" value="UBA_8"/>
</dbReference>
<evidence type="ECO:0000256" key="1">
    <source>
        <dbReference type="ARBA" id="ARBA00004651"/>
    </source>
</evidence>
<dbReference type="PANTHER" id="PTHR12308">
    <property type="entry name" value="ANOCTAMIN"/>
    <property type="match status" value="1"/>
</dbReference>
<keyword evidence="4" id="KW-0597">Phosphoprotein</keyword>
<dbReference type="CDD" id="cd22265">
    <property type="entry name" value="UDM1_RNF168"/>
    <property type="match status" value="1"/>
</dbReference>
<dbReference type="GO" id="GO:0046983">
    <property type="term" value="F:protein dimerization activity"/>
    <property type="evidence" value="ECO:0007669"/>
    <property type="project" value="InterPro"/>
</dbReference>
<keyword evidence="14" id="KW-1185">Reference proteome</keyword>
<feature type="compositionally biased region" description="Polar residues" evidence="11">
    <location>
        <begin position="923"/>
        <end position="933"/>
    </location>
</feature>
<evidence type="ECO:0000256" key="3">
    <source>
        <dbReference type="ARBA" id="ARBA00022475"/>
    </source>
</evidence>
<dbReference type="Pfam" id="PF16178">
    <property type="entry name" value="Anoct_dimer"/>
    <property type="match status" value="1"/>
</dbReference>
<evidence type="ECO:0000256" key="4">
    <source>
        <dbReference type="ARBA" id="ARBA00022553"/>
    </source>
</evidence>
<dbReference type="SUPFAM" id="SSF52833">
    <property type="entry name" value="Thioredoxin-like"/>
    <property type="match status" value="1"/>
</dbReference>
<feature type="coiled-coil region" evidence="10">
    <location>
        <begin position="790"/>
        <end position="847"/>
    </location>
</feature>
<feature type="compositionally biased region" description="Basic and acidic residues" evidence="11">
    <location>
        <begin position="1200"/>
        <end position="1224"/>
    </location>
</feature>
<dbReference type="Pfam" id="PF00789">
    <property type="entry name" value="UBX"/>
    <property type="match status" value="1"/>
</dbReference>
<feature type="region of interest" description="Disordered" evidence="11">
    <location>
        <begin position="1144"/>
        <end position="1232"/>
    </location>
</feature>
<dbReference type="SMART" id="SM00166">
    <property type="entry name" value="UBX"/>
    <property type="match status" value="1"/>
</dbReference>
<evidence type="ECO:0000256" key="7">
    <source>
        <dbReference type="ARBA" id="ARBA00023136"/>
    </source>
</evidence>
<feature type="region of interest" description="Disordered" evidence="11">
    <location>
        <begin position="1105"/>
        <end position="1126"/>
    </location>
</feature>
<evidence type="ECO:0000256" key="5">
    <source>
        <dbReference type="ARBA" id="ARBA00022692"/>
    </source>
</evidence>
<evidence type="ECO:0000256" key="10">
    <source>
        <dbReference type="SAM" id="Coils"/>
    </source>
</evidence>
<evidence type="ECO:0000259" key="12">
    <source>
        <dbReference type="PROSITE" id="PS50033"/>
    </source>
</evidence>
<dbReference type="CDD" id="cd01773">
    <property type="entry name" value="UBX_UBXN7"/>
    <property type="match status" value="1"/>
</dbReference>
<dbReference type="InterPro" id="IPR049452">
    <property type="entry name" value="Anoctamin_TM"/>
</dbReference>
<dbReference type="GO" id="GO:0061588">
    <property type="term" value="P:calcium activated phospholipid scrambling"/>
    <property type="evidence" value="ECO:0007669"/>
    <property type="project" value="TreeGrafter"/>
</dbReference>
<comment type="subcellular location">
    <subcellularLocation>
        <location evidence="1">Cell membrane</location>
        <topology evidence="1">Multi-pass membrane protein</topology>
    </subcellularLocation>
    <subcellularLocation>
        <location evidence="9">Membrane</location>
        <topology evidence="9">Multi-pass membrane protein</topology>
    </subcellularLocation>
</comment>